<dbReference type="SMART" id="SM00990">
    <property type="entry name" value="VRR_NUC"/>
    <property type="match status" value="1"/>
</dbReference>
<keyword evidence="4 8" id="KW-0479">Metal-binding</keyword>
<feature type="compositionally biased region" description="Basic residues" evidence="9">
    <location>
        <begin position="945"/>
        <end position="955"/>
    </location>
</feature>
<dbReference type="GO" id="GO:0046872">
    <property type="term" value="F:metal ion binding"/>
    <property type="evidence" value="ECO:0007669"/>
    <property type="project" value="UniProtKB-KW"/>
</dbReference>
<evidence type="ECO:0000259" key="10">
    <source>
        <dbReference type="SMART" id="SM00990"/>
    </source>
</evidence>
<evidence type="ECO:0000256" key="7">
    <source>
        <dbReference type="ARBA" id="ARBA00023211"/>
    </source>
</evidence>
<dbReference type="Pfam" id="PF21170">
    <property type="entry name" value="FAN1_TPR"/>
    <property type="match status" value="1"/>
</dbReference>
<evidence type="ECO:0000256" key="1">
    <source>
        <dbReference type="ARBA" id="ARBA00000983"/>
    </source>
</evidence>
<gene>
    <name evidence="11" type="ORF">LshimejAT787_0201720</name>
</gene>
<evidence type="ECO:0000313" key="12">
    <source>
        <dbReference type="Proteomes" id="UP001063166"/>
    </source>
</evidence>
<dbReference type="InterPro" id="IPR033315">
    <property type="entry name" value="Fan1-like"/>
</dbReference>
<name>A0A9P3PFT4_LYOSH</name>
<feature type="region of interest" description="Disordered" evidence="9">
    <location>
        <begin position="397"/>
        <end position="438"/>
    </location>
</feature>
<evidence type="ECO:0000256" key="3">
    <source>
        <dbReference type="ARBA" id="ARBA00022722"/>
    </source>
</evidence>
<comment type="caution">
    <text evidence="11">The sequence shown here is derived from an EMBL/GenBank/DDBJ whole genome shotgun (WGS) entry which is preliminary data.</text>
</comment>
<dbReference type="GO" id="GO:0017108">
    <property type="term" value="F:5'-flap endonuclease activity"/>
    <property type="evidence" value="ECO:0007669"/>
    <property type="project" value="TreeGrafter"/>
</dbReference>
<evidence type="ECO:0000256" key="4">
    <source>
        <dbReference type="ARBA" id="ARBA00022723"/>
    </source>
</evidence>
<dbReference type="Pfam" id="PF08774">
    <property type="entry name" value="VRR_NUC"/>
    <property type="match status" value="1"/>
</dbReference>
<keyword evidence="8" id="KW-0539">Nucleus</keyword>
<dbReference type="AlphaFoldDB" id="A0A9P3PFT4"/>
<evidence type="ECO:0000256" key="2">
    <source>
        <dbReference type="ARBA" id="ARBA00005533"/>
    </source>
</evidence>
<dbReference type="PANTHER" id="PTHR15749">
    <property type="entry name" value="FANCONI-ASSOCIATED NUCLEASE 1"/>
    <property type="match status" value="1"/>
</dbReference>
<comment type="subcellular location">
    <subcellularLocation>
        <location evidence="8">Nucleus</location>
    </subcellularLocation>
</comment>
<keyword evidence="12" id="KW-1185">Reference proteome</keyword>
<evidence type="ECO:0000256" key="8">
    <source>
        <dbReference type="RuleBase" id="RU365033"/>
    </source>
</evidence>
<comment type="catalytic activity">
    <reaction evidence="1 8">
        <text>Hydrolytically removes 5'-nucleotides successively from the 3'-hydroxy termini of 3'-hydroxy-terminated oligonucleotides.</text>
        <dbReference type="EC" id="3.1.4.1"/>
    </reaction>
</comment>
<keyword evidence="8" id="KW-0227">DNA damage</keyword>
<evidence type="ECO:0000256" key="5">
    <source>
        <dbReference type="ARBA" id="ARBA00022801"/>
    </source>
</evidence>
<dbReference type="GO" id="GO:0036297">
    <property type="term" value="P:interstrand cross-link repair"/>
    <property type="evidence" value="ECO:0007669"/>
    <property type="project" value="InterPro"/>
</dbReference>
<evidence type="ECO:0000256" key="9">
    <source>
        <dbReference type="SAM" id="MobiDB-lite"/>
    </source>
</evidence>
<dbReference type="InterPro" id="IPR049132">
    <property type="entry name" value="FAN1-like_euk"/>
</dbReference>
<sequence>MSADTPPVTTLYEIFYGAKHVDDDELEHDIDQMDATRRAAQIANEEPGRYSMPSIYVLAFEKMLNTVLASEAHLLTDKEFDILDAFSRLSYNARYCLIRLLLRKTNTWYTLASIQTFKREVGEEGLRHAMEALCTPIKSLLAVKEEVDPGVPKESEKEIIDLTLDSDDEDVKPIIDIEISEAGPTRHRDIKPSLDGLLNSSDVTPYEPSFDFFLEDESSMDLSEALHKLSVDQLRDLVRETKTTPDKSTKPCMISALLEYASTQKPLGFLATSKAPRKTKCTNDGLSQTTLPFPKIRGKSSQENQQRRLLQMALEKLGKTYRVNFDLYCLIARINVIYDRCTEYPKSLLVPSLLTSFKKRTYPQYNYTRDSTIWETREEFLDYFEALKLEAAIETELEPSPPGRPRTKTPTPFHGTRNKFVTPAPPTPGRSLSTPLRTPMSTASAKLFTESPAVPKKEEDLPFAVGIRDGEGAAEEPIKIQAARRVKKLFDEAMLPKWRELVVYKQERDIRERTPGLERFEPGFVYTRMLSKVMRALATLRLYREEAAVLEALLDQPFWRRGKRAKWYERRAILQTRYLCKDEDPEVKKKDIAVLRQALEGVHAALKDGDTGLVWRPGLVRRLRKLEKELKVPEEERCFCEGELRTANIVEFAAKRLLKTSTSLKLDATGRPISEGNGSNIRSYFSPLAANPAIKGGTAADKENRPTNPSDNWKWKGKSIWRGVNGEELNVESRALQYYESLGYKGFHSETRILTTIFALLFWDIIFSDVPGAFETPHQTAPLDMAEDSFYRARKGSIDARLEEIREKGRAREIVKRHDDLYREKKVWCVGVRWDICEQQDLLEIVECLGGNPLSIICRLFCEDYAGRSSGVPDLIVWNAAEGVCKFVEVKGPGDNLSENQKLWLDSLLGAGADVEICRVLDKDKPIPTKSAKAKKTGTWSSTTKKSKGKGKGKARVGDSDVEMDCDSPDPANLPDDEAWGASPILGKRRRRPPDENDDQLPTFHSSATPPMSPAVPLARRASLVEVVLPSPKKRKLASVPPS</sequence>
<proteinExistence type="inferred from homology"/>
<comment type="cofactor">
    <cofactor evidence="8">
        <name>Mg(2+)</name>
        <dbReference type="ChEBI" id="CHEBI:18420"/>
    </cofactor>
    <cofactor evidence="8">
        <name>Mn(2+)</name>
        <dbReference type="ChEBI" id="CHEBI:29035"/>
    </cofactor>
</comment>
<reference evidence="11" key="1">
    <citation type="submission" date="2022-07" db="EMBL/GenBank/DDBJ databases">
        <title>The genome of Lyophyllum shimeji provides insight into the initial evolution of ectomycorrhizal fungal genome.</title>
        <authorList>
            <person name="Kobayashi Y."/>
            <person name="Shibata T."/>
            <person name="Hirakawa H."/>
            <person name="Shigenobu S."/>
            <person name="Nishiyama T."/>
            <person name="Yamada A."/>
            <person name="Hasebe M."/>
            <person name="Kawaguchi M."/>
        </authorList>
    </citation>
    <scope>NUCLEOTIDE SEQUENCE</scope>
    <source>
        <strain evidence="11">AT787</strain>
    </source>
</reference>
<dbReference type="InterPro" id="IPR014883">
    <property type="entry name" value="VRR_NUC"/>
</dbReference>
<dbReference type="InterPro" id="IPR049126">
    <property type="entry name" value="FAN1-like_TPR"/>
</dbReference>
<evidence type="ECO:0000313" key="11">
    <source>
        <dbReference type="EMBL" id="GLB34607.1"/>
    </source>
</evidence>
<dbReference type="GO" id="GO:0005634">
    <property type="term" value="C:nucleus"/>
    <property type="evidence" value="ECO:0007669"/>
    <property type="project" value="UniProtKB-SubCell"/>
</dbReference>
<dbReference type="GO" id="GO:0008409">
    <property type="term" value="F:5'-3' exonuclease activity"/>
    <property type="evidence" value="ECO:0007669"/>
    <property type="project" value="TreeGrafter"/>
</dbReference>
<feature type="domain" description="VRR-NUC" evidence="10">
    <location>
        <begin position="806"/>
        <end position="922"/>
    </location>
</feature>
<keyword evidence="5 8" id="KW-0378">Hydrolase</keyword>
<dbReference type="Gene3D" id="3.40.1350.10">
    <property type="match status" value="1"/>
</dbReference>
<dbReference type="EC" id="3.1.4.1" evidence="8"/>
<dbReference type="CDD" id="cd22326">
    <property type="entry name" value="FAN1-like"/>
    <property type="match status" value="1"/>
</dbReference>
<dbReference type="InterPro" id="IPR011856">
    <property type="entry name" value="tRNA_endonuc-like_dom_sf"/>
</dbReference>
<keyword evidence="6 8" id="KW-0460">Magnesium</keyword>
<comment type="similarity">
    <text evidence="2 8">Belongs to the FAN1 family.</text>
</comment>
<accession>A0A9P3PFT4</accession>
<dbReference type="GO" id="GO:0004528">
    <property type="term" value="F:phosphodiesterase I activity"/>
    <property type="evidence" value="ECO:0007669"/>
    <property type="project" value="UniProtKB-EC"/>
</dbReference>
<dbReference type="OrthoDB" id="76364at2759"/>
<feature type="region of interest" description="Disordered" evidence="9">
    <location>
        <begin position="928"/>
        <end position="1017"/>
    </location>
</feature>
<comment type="function">
    <text evidence="8">Nuclease required for the repair of DNA interstrand cross-links (ICL). Acts as a 5'-3' exonuclease that anchors at a cut end of DNA and cleaves DNA successively at every third nucleotide, allowing to excise an ICL from one strand through flanking incisions.</text>
</comment>
<protein>
    <recommendedName>
        <fullName evidence="8">Fanconi-associated nuclease</fullName>
        <ecNumber evidence="8">3.1.4.1</ecNumber>
    </recommendedName>
</protein>
<dbReference type="GO" id="GO:0070336">
    <property type="term" value="F:flap-structured DNA binding"/>
    <property type="evidence" value="ECO:0007669"/>
    <property type="project" value="TreeGrafter"/>
</dbReference>
<keyword evidence="7 8" id="KW-0464">Manganese</keyword>
<evidence type="ECO:0000256" key="6">
    <source>
        <dbReference type="ARBA" id="ARBA00022842"/>
    </source>
</evidence>
<dbReference type="Proteomes" id="UP001063166">
    <property type="component" value="Unassembled WGS sequence"/>
</dbReference>
<dbReference type="PANTHER" id="PTHR15749:SF4">
    <property type="entry name" value="FANCONI-ASSOCIATED NUCLEASE 1"/>
    <property type="match status" value="1"/>
</dbReference>
<dbReference type="EMBL" id="BRPK01000002">
    <property type="protein sequence ID" value="GLB34607.1"/>
    <property type="molecule type" value="Genomic_DNA"/>
</dbReference>
<keyword evidence="8" id="KW-0234">DNA repair</keyword>
<keyword evidence="3 8" id="KW-0540">Nuclease</keyword>
<organism evidence="11 12">
    <name type="scientific">Lyophyllum shimeji</name>
    <name type="common">Hon-shimeji</name>
    <name type="synonym">Tricholoma shimeji</name>
    <dbReference type="NCBI Taxonomy" id="47721"/>
    <lineage>
        <taxon>Eukaryota</taxon>
        <taxon>Fungi</taxon>
        <taxon>Dikarya</taxon>
        <taxon>Basidiomycota</taxon>
        <taxon>Agaricomycotina</taxon>
        <taxon>Agaricomycetes</taxon>
        <taxon>Agaricomycetidae</taxon>
        <taxon>Agaricales</taxon>
        <taxon>Tricholomatineae</taxon>
        <taxon>Lyophyllaceae</taxon>
        <taxon>Lyophyllum</taxon>
    </lineage>
</organism>